<evidence type="ECO:0000256" key="2">
    <source>
        <dbReference type="SAM" id="MobiDB-lite"/>
    </source>
</evidence>
<accession>A0AAV2HPU3</accession>
<name>A0AAV2HPU3_LYMST</name>
<reference evidence="3 4" key="1">
    <citation type="submission" date="2024-04" db="EMBL/GenBank/DDBJ databases">
        <authorList>
            <consortium name="Genoscope - CEA"/>
            <person name="William W."/>
        </authorList>
    </citation>
    <scope>NUCLEOTIDE SEQUENCE [LARGE SCALE GENOMIC DNA]</scope>
</reference>
<evidence type="ECO:0000313" key="4">
    <source>
        <dbReference type="Proteomes" id="UP001497497"/>
    </source>
</evidence>
<feature type="coiled-coil region" evidence="1">
    <location>
        <begin position="118"/>
        <end position="145"/>
    </location>
</feature>
<keyword evidence="1" id="KW-0175">Coiled coil</keyword>
<gene>
    <name evidence="3" type="ORF">GSLYS_00008316001</name>
</gene>
<evidence type="ECO:0000256" key="1">
    <source>
        <dbReference type="SAM" id="Coils"/>
    </source>
</evidence>
<evidence type="ECO:0000313" key="3">
    <source>
        <dbReference type="EMBL" id="CAL1534356.1"/>
    </source>
</evidence>
<keyword evidence="4" id="KW-1185">Reference proteome</keyword>
<feature type="compositionally biased region" description="Low complexity" evidence="2">
    <location>
        <begin position="71"/>
        <end position="85"/>
    </location>
</feature>
<feature type="compositionally biased region" description="Basic and acidic residues" evidence="2">
    <location>
        <begin position="24"/>
        <end position="52"/>
    </location>
</feature>
<feature type="compositionally biased region" description="Basic and acidic residues" evidence="2">
    <location>
        <begin position="61"/>
        <end position="70"/>
    </location>
</feature>
<proteinExistence type="predicted"/>
<dbReference type="EMBL" id="CAXITT010000168">
    <property type="protein sequence ID" value="CAL1534356.1"/>
    <property type="molecule type" value="Genomic_DNA"/>
</dbReference>
<dbReference type="AlphaFoldDB" id="A0AAV2HPU3"/>
<organism evidence="3 4">
    <name type="scientific">Lymnaea stagnalis</name>
    <name type="common">Great pond snail</name>
    <name type="synonym">Helix stagnalis</name>
    <dbReference type="NCBI Taxonomy" id="6523"/>
    <lineage>
        <taxon>Eukaryota</taxon>
        <taxon>Metazoa</taxon>
        <taxon>Spiralia</taxon>
        <taxon>Lophotrochozoa</taxon>
        <taxon>Mollusca</taxon>
        <taxon>Gastropoda</taxon>
        <taxon>Heterobranchia</taxon>
        <taxon>Euthyneura</taxon>
        <taxon>Panpulmonata</taxon>
        <taxon>Hygrophila</taxon>
        <taxon>Lymnaeoidea</taxon>
        <taxon>Lymnaeidae</taxon>
        <taxon>Lymnaea</taxon>
    </lineage>
</organism>
<sequence length="172" mass="18595">MVQRPSAVGEMPRVSKGKGGGDISKLEAKSESSNKNEVKLEIKTEVKGEKADSATTTSKSNEIKTEKEKPSASSNSQSQSPTLSAGSSTDEVKGAIGSVPPSSREKIQTLLGDLFINIKDIQVERDRAEHNLTNINKTHEKVQEEGKVTPYYRQKLKSLYSAATTDAEAEAE</sequence>
<comment type="caution">
    <text evidence="3">The sequence shown here is derived from an EMBL/GenBank/DDBJ whole genome shotgun (WGS) entry which is preliminary data.</text>
</comment>
<feature type="region of interest" description="Disordered" evidence="2">
    <location>
        <begin position="1"/>
        <end position="103"/>
    </location>
</feature>
<protein>
    <submittedName>
        <fullName evidence="3">Uncharacterized protein</fullName>
    </submittedName>
</protein>
<dbReference type="Proteomes" id="UP001497497">
    <property type="component" value="Unassembled WGS sequence"/>
</dbReference>